<feature type="transmembrane region" description="Helical" evidence="6">
    <location>
        <begin position="872"/>
        <end position="894"/>
    </location>
</feature>
<feature type="signal peptide" evidence="6">
    <location>
        <begin position="1"/>
        <end position="23"/>
    </location>
</feature>
<feature type="compositionally biased region" description="Pro residues" evidence="7">
    <location>
        <begin position="92"/>
        <end position="108"/>
    </location>
</feature>
<proteinExistence type="inferred from homology"/>
<organism evidence="8 9">
    <name type="scientific">Kaistia defluvii</name>
    <dbReference type="NCBI Taxonomy" id="410841"/>
    <lineage>
        <taxon>Bacteria</taxon>
        <taxon>Pseudomonadati</taxon>
        <taxon>Pseudomonadota</taxon>
        <taxon>Alphaproteobacteria</taxon>
        <taxon>Hyphomicrobiales</taxon>
        <taxon>Kaistiaceae</taxon>
        <taxon>Kaistia</taxon>
    </lineage>
</organism>
<evidence type="ECO:0000256" key="5">
    <source>
        <dbReference type="ARBA" id="ARBA00023136"/>
    </source>
</evidence>
<reference evidence="8 9" key="1">
    <citation type="submission" date="2024-06" db="EMBL/GenBank/DDBJ databases">
        <title>Sorghum-associated microbial communities from plants grown in Nebraska, USA.</title>
        <authorList>
            <person name="Schachtman D."/>
        </authorList>
    </citation>
    <scope>NUCLEOTIDE SEQUENCE [LARGE SCALE GENOMIC DNA]</scope>
    <source>
        <strain evidence="8 9">3207</strain>
    </source>
</reference>
<comment type="pathway">
    <text evidence="6">Glycan metabolism; bacterial cellulose biosynthesis.</text>
</comment>
<feature type="region of interest" description="Disordered" evidence="7">
    <location>
        <begin position="90"/>
        <end position="109"/>
    </location>
</feature>
<evidence type="ECO:0000256" key="6">
    <source>
        <dbReference type="RuleBase" id="RU365021"/>
    </source>
</evidence>
<feature type="chain" id="PRO_5045012049" description="Cyclic di-GMP-binding protein" evidence="6">
    <location>
        <begin position="24"/>
        <end position="901"/>
    </location>
</feature>
<keyword evidence="6" id="KW-0732">Signal</keyword>
<feature type="compositionally biased region" description="Low complexity" evidence="7">
    <location>
        <begin position="38"/>
        <end position="61"/>
    </location>
</feature>
<keyword evidence="9" id="KW-1185">Reference proteome</keyword>
<comment type="caution">
    <text evidence="8">The sequence shown here is derived from an EMBL/GenBank/DDBJ whole genome shotgun (WGS) entry which is preliminary data.</text>
</comment>
<keyword evidence="3 6" id="KW-0812">Transmembrane</keyword>
<comment type="subunit">
    <text evidence="6">Tightly associated with the cellulose synthase catalytic subunit.</text>
</comment>
<protein>
    <recommendedName>
        <fullName evidence="6">Cyclic di-GMP-binding protein</fullName>
    </recommendedName>
    <alternativeName>
        <fullName evidence="6">Cellulose synthase regulatory subunit</fullName>
    </alternativeName>
</protein>
<dbReference type="RefSeq" id="WP_354550062.1">
    <property type="nucleotide sequence ID" value="NZ_JBEPSM010000001.1"/>
</dbReference>
<comment type="function">
    <text evidence="6">Binds the cellulose synthase activator, bis-(3'-5') cyclic diguanylic acid (c-di-GMP).</text>
</comment>
<keyword evidence="6" id="KW-0135">Cellulose biosynthesis</keyword>
<dbReference type="Proteomes" id="UP001549321">
    <property type="component" value="Unassembled WGS sequence"/>
</dbReference>
<evidence type="ECO:0000256" key="3">
    <source>
        <dbReference type="ARBA" id="ARBA00022692"/>
    </source>
</evidence>
<evidence type="ECO:0000256" key="1">
    <source>
        <dbReference type="ARBA" id="ARBA00004162"/>
    </source>
</evidence>
<feature type="region of interest" description="Disordered" evidence="7">
    <location>
        <begin position="30"/>
        <end position="62"/>
    </location>
</feature>
<feature type="region of interest" description="Disordered" evidence="7">
    <location>
        <begin position="129"/>
        <end position="149"/>
    </location>
</feature>
<keyword evidence="4 6" id="KW-1133">Transmembrane helix</keyword>
<dbReference type="Pfam" id="PF03170">
    <property type="entry name" value="BcsB"/>
    <property type="match status" value="1"/>
</dbReference>
<name>A0ABV2QXD6_9HYPH</name>
<dbReference type="PANTHER" id="PTHR39083">
    <property type="entry name" value="CYCLIC DI-GMP-BINDING PROTEIN"/>
    <property type="match status" value="1"/>
</dbReference>
<gene>
    <name evidence="8" type="ORF">ABIE08_001585</name>
</gene>
<evidence type="ECO:0000256" key="7">
    <source>
        <dbReference type="SAM" id="MobiDB-lite"/>
    </source>
</evidence>
<evidence type="ECO:0000256" key="4">
    <source>
        <dbReference type="ARBA" id="ARBA00022989"/>
    </source>
</evidence>
<dbReference type="Gene3D" id="2.60.120.260">
    <property type="entry name" value="Galactose-binding domain-like"/>
    <property type="match status" value="2"/>
</dbReference>
<comment type="similarity">
    <text evidence="6">Belongs to the AcsB/BcsB family.</text>
</comment>
<dbReference type="PANTHER" id="PTHR39083:SF1">
    <property type="entry name" value="CYCLIC DI-GMP-BINDING PROTEIN"/>
    <property type="match status" value="1"/>
</dbReference>
<comment type="subcellular location">
    <subcellularLocation>
        <location evidence="6">Cell inner membrane</location>
    </subcellularLocation>
    <subcellularLocation>
        <location evidence="1">Cell membrane</location>
        <topology evidence="1">Single-pass membrane protein</topology>
    </subcellularLocation>
</comment>
<dbReference type="EMBL" id="JBEPSM010000001">
    <property type="protein sequence ID" value="MET4633672.1"/>
    <property type="molecule type" value="Genomic_DNA"/>
</dbReference>
<evidence type="ECO:0000313" key="8">
    <source>
        <dbReference type="EMBL" id="MET4633672.1"/>
    </source>
</evidence>
<keyword evidence="2 6" id="KW-1003">Cell membrane</keyword>
<evidence type="ECO:0000313" key="9">
    <source>
        <dbReference type="Proteomes" id="UP001549321"/>
    </source>
</evidence>
<keyword evidence="5 6" id="KW-0472">Membrane</keyword>
<evidence type="ECO:0000256" key="2">
    <source>
        <dbReference type="ARBA" id="ARBA00022475"/>
    </source>
</evidence>
<accession>A0ABV2QXD6</accession>
<keyword evidence="6" id="KW-0973">c-di-GMP</keyword>
<keyword evidence="6" id="KW-0997">Cell inner membrane</keyword>
<sequence length="901" mass="94659">MKALIRTSLAVSLLGTSALWAIAQSPSPFDMSGERAADPAPTAIPSAPATGTRPAAPFQFEPAPPAVAPAPVVVPTQPPVVAPVQAPTAAPVQPPVTAQPPAPAPAPAPIRQIPVAPAVEPEPVEPLITAPVAPPATAPESMAAPQAEPALPANLDRRYIVPFPTMRLEGEMDQRTWAIYLTADQASQAARLDVSFKSAIVVMPEASRLRVSINNEPVLETALSSSESFRDALAMVPPGLLQAGANTIRFQVAQRHRTDCSVPSTYELWTEIDPSATTLTFARGDAPRSLRGMDDLPAVGFNGKGVTSIHVIAPGSNQVTIAPHLLKLVQTLALAGNYPNPVVTVSDGITAPDADGSLTVVLGVASEINSILTDAPADASTRPIVGFVDDARLGSSVLVVSGGNWSQIGSAIDSMASNVDRPANVVRTTINTAPWMAPDVRFLTGSDSFRIADAGSGTQEFAGRRFRTEFAVGVPSDFYAQAYGEATILLDAAYTSAVRPASHIDIYVNDQIAATTRITRQQGGIFRQFPIQVPLRHFKPGVNRIAINAMLDTAEDAACAPGGSTAGGQRFVLFDTTTFVMPTFARIGRLPNLAAFAGTAFPYNRAAEPSAFVMGRTDPSIYSAAASLVARMALQAGRIVPLAPAPATGVGDRSAIFVGTAAQMPANVLSQVRVAESIRTGWRDETGAGNRVVPAATAAGFEALDGALRRPGAEVSQAPLAKTETENTDATFNRWRNEVGGGGIQGQMAGVEGWLQRNFDISFSTFRLRNAEMPAYEPQPKTTLIVAQQASPNGGGTWTVVTAPSEGTLISGIQAISGIQRWPELSGPLTTYSATTDRIESRPLTNFEFVPTQPVSVINLRLIAANWLSSNIVFYALALVGLCIILGVVTTGLLRRLGRRS</sequence>
<dbReference type="InterPro" id="IPR018513">
    <property type="entry name" value="Cell_synthase_bac"/>
</dbReference>